<feature type="region of interest" description="Disordered" evidence="1">
    <location>
        <begin position="80"/>
        <end position="113"/>
    </location>
</feature>
<sequence length="143" mass="16128">MLSDVINVTGPKIMTIAILQSLGQLLGRTVDDRDYAHTKRPKLVDDVLIMPGVSFAALQNGNQTDLGEALVSHHYEGSWKKEDAEAKERKNRRKNKNSSKDHDNHQHLLPPNEKYDNERRAAGCLACLVPFFFYSPSRDVISL</sequence>
<evidence type="ECO:0000313" key="2">
    <source>
        <dbReference type="EMBL" id="CAG8891054.1"/>
    </source>
</evidence>
<gene>
    <name evidence="2" type="ORF">PEGY_LOCUS2687</name>
</gene>
<protein>
    <submittedName>
        <fullName evidence="2">Uncharacterized protein</fullName>
    </submittedName>
</protein>
<organism evidence="2 3">
    <name type="scientific">Penicillium egyptiacum</name>
    <dbReference type="NCBI Taxonomy" id="1303716"/>
    <lineage>
        <taxon>Eukaryota</taxon>
        <taxon>Fungi</taxon>
        <taxon>Dikarya</taxon>
        <taxon>Ascomycota</taxon>
        <taxon>Pezizomycotina</taxon>
        <taxon>Eurotiomycetes</taxon>
        <taxon>Eurotiomycetidae</taxon>
        <taxon>Eurotiales</taxon>
        <taxon>Aspergillaceae</taxon>
        <taxon>Penicillium</taxon>
    </lineage>
</organism>
<accession>A0A9W4K5B3</accession>
<dbReference type="PANTHER" id="PTHR31834">
    <property type="entry name" value="INITIATION-SPECIFIC ALPHA-1,6-MANNOSYLTRANSFERASE"/>
    <property type="match status" value="1"/>
</dbReference>
<dbReference type="PANTHER" id="PTHR31834:SF8">
    <property type="entry name" value="TRANSFERASE, PUTATIVE (AFU_ORTHOLOGUE AFUA_6G14040)-RELATED"/>
    <property type="match status" value="1"/>
</dbReference>
<keyword evidence="3" id="KW-1185">Reference proteome</keyword>
<dbReference type="OrthoDB" id="409543at2759"/>
<name>A0A9W4K5B3_9EURO</name>
<evidence type="ECO:0000256" key="1">
    <source>
        <dbReference type="SAM" id="MobiDB-lite"/>
    </source>
</evidence>
<evidence type="ECO:0000313" key="3">
    <source>
        <dbReference type="Proteomes" id="UP001154252"/>
    </source>
</evidence>
<dbReference type="Proteomes" id="UP001154252">
    <property type="component" value="Unassembled WGS sequence"/>
</dbReference>
<dbReference type="InterPro" id="IPR039367">
    <property type="entry name" value="Och1-like"/>
</dbReference>
<dbReference type="GO" id="GO:0000136">
    <property type="term" value="C:mannan polymerase complex"/>
    <property type="evidence" value="ECO:0007669"/>
    <property type="project" value="TreeGrafter"/>
</dbReference>
<comment type="caution">
    <text evidence="2">The sequence shown here is derived from an EMBL/GenBank/DDBJ whole genome shotgun (WGS) entry which is preliminary data.</text>
</comment>
<dbReference type="GO" id="GO:0006487">
    <property type="term" value="P:protein N-linked glycosylation"/>
    <property type="evidence" value="ECO:0007669"/>
    <property type="project" value="TreeGrafter"/>
</dbReference>
<dbReference type="GO" id="GO:0000009">
    <property type="term" value="F:alpha-1,6-mannosyltransferase activity"/>
    <property type="evidence" value="ECO:0007669"/>
    <property type="project" value="InterPro"/>
</dbReference>
<reference evidence="2" key="1">
    <citation type="submission" date="2021-07" db="EMBL/GenBank/DDBJ databases">
        <authorList>
            <person name="Branca A.L. A."/>
        </authorList>
    </citation>
    <scope>NUCLEOTIDE SEQUENCE</scope>
</reference>
<proteinExistence type="predicted"/>
<dbReference type="AlphaFoldDB" id="A0A9W4K5B3"/>
<dbReference type="EMBL" id="CAJVRC010000843">
    <property type="protein sequence ID" value="CAG8891054.1"/>
    <property type="molecule type" value="Genomic_DNA"/>
</dbReference>